<dbReference type="EMBL" id="LFYR01000900">
    <property type="protein sequence ID" value="KMZ67558.1"/>
    <property type="molecule type" value="Genomic_DNA"/>
</dbReference>
<dbReference type="Proteomes" id="UP000036987">
    <property type="component" value="Unassembled WGS sequence"/>
</dbReference>
<dbReference type="AlphaFoldDB" id="A0A0K9PER2"/>
<name>A0A0K9PER2_ZOSMR</name>
<accession>A0A0K9PER2</accession>
<evidence type="ECO:0000313" key="1">
    <source>
        <dbReference type="EMBL" id="KMZ67558.1"/>
    </source>
</evidence>
<evidence type="ECO:0000313" key="2">
    <source>
        <dbReference type="Proteomes" id="UP000036987"/>
    </source>
</evidence>
<organism evidence="1 2">
    <name type="scientific">Zostera marina</name>
    <name type="common">Eelgrass</name>
    <dbReference type="NCBI Taxonomy" id="29655"/>
    <lineage>
        <taxon>Eukaryota</taxon>
        <taxon>Viridiplantae</taxon>
        <taxon>Streptophyta</taxon>
        <taxon>Embryophyta</taxon>
        <taxon>Tracheophyta</taxon>
        <taxon>Spermatophyta</taxon>
        <taxon>Magnoliopsida</taxon>
        <taxon>Liliopsida</taxon>
        <taxon>Zosteraceae</taxon>
        <taxon>Zostera</taxon>
    </lineage>
</organism>
<keyword evidence="2" id="KW-1185">Reference proteome</keyword>
<reference evidence="2" key="1">
    <citation type="journal article" date="2016" name="Nature">
        <title>The genome of the seagrass Zostera marina reveals angiosperm adaptation to the sea.</title>
        <authorList>
            <person name="Olsen J.L."/>
            <person name="Rouze P."/>
            <person name="Verhelst B."/>
            <person name="Lin Y.-C."/>
            <person name="Bayer T."/>
            <person name="Collen J."/>
            <person name="Dattolo E."/>
            <person name="De Paoli E."/>
            <person name="Dittami S."/>
            <person name="Maumus F."/>
            <person name="Michel G."/>
            <person name="Kersting A."/>
            <person name="Lauritano C."/>
            <person name="Lohaus R."/>
            <person name="Toepel M."/>
            <person name="Tonon T."/>
            <person name="Vanneste K."/>
            <person name="Amirebrahimi M."/>
            <person name="Brakel J."/>
            <person name="Bostroem C."/>
            <person name="Chovatia M."/>
            <person name="Grimwood J."/>
            <person name="Jenkins J.W."/>
            <person name="Jueterbock A."/>
            <person name="Mraz A."/>
            <person name="Stam W.T."/>
            <person name="Tice H."/>
            <person name="Bornberg-Bauer E."/>
            <person name="Green P.J."/>
            <person name="Pearson G.A."/>
            <person name="Procaccini G."/>
            <person name="Duarte C.M."/>
            <person name="Schmutz J."/>
            <person name="Reusch T.B.H."/>
            <person name="Van de Peer Y."/>
        </authorList>
    </citation>
    <scope>NUCLEOTIDE SEQUENCE [LARGE SCALE GENOMIC DNA]</scope>
    <source>
        <strain evidence="2">cv. Finnish</strain>
    </source>
</reference>
<proteinExistence type="predicted"/>
<protein>
    <submittedName>
        <fullName evidence="1">Uncharacterized protein</fullName>
    </submittedName>
</protein>
<sequence>MLIEELPPTPPSEDDIIELLDEDVPPGFLKKRRGANKVLYFEGTLSFRSPEAEQNFKDLHEACLTLKELTKFKVLGHKKLEELLRFNGLDKYIENIEQIEIFDKEVSQFYANLVYSKHDSSLSTRVKKLEMDVSKELLARWGSFPSEGICIHLSKSLDNLPFTCTPQQLWVSLTNGFDSRKEDKICFKDLTEIALILLTIIDNCLCPVTIVTDKPTMMAQVAAFFILNWIKVDWASLIMYNMAMVNKVPRKARHYPRLISKFLNKEHLHLYMSEE</sequence>
<gene>
    <name evidence="1" type="ORF">ZOSMA_263G00040</name>
</gene>
<comment type="caution">
    <text evidence="1">The sequence shown here is derived from an EMBL/GenBank/DDBJ whole genome shotgun (WGS) entry which is preliminary data.</text>
</comment>